<dbReference type="InterPro" id="IPR050377">
    <property type="entry name" value="Radical_SAM_PqqE_MftC-like"/>
</dbReference>
<evidence type="ECO:0000259" key="5">
    <source>
        <dbReference type="PROSITE" id="PS51918"/>
    </source>
</evidence>
<comment type="caution">
    <text evidence="6">The sequence shown here is derived from an EMBL/GenBank/DDBJ whole genome shotgun (WGS) entry which is preliminary data.</text>
</comment>
<reference evidence="6 7" key="1">
    <citation type="submission" date="2019-10" db="EMBL/GenBank/DDBJ databases">
        <title>Alkalibaculum tamaniensis sp.nov., a new alkaliphilic acetogen, isolated on methoxylated aromatics from a mud volcano.</title>
        <authorList>
            <person name="Khomyakova M.A."/>
            <person name="Merkel A.Y."/>
            <person name="Bonch-Osmolovskaya E.A."/>
            <person name="Slobodkin A.I."/>
        </authorList>
    </citation>
    <scope>NUCLEOTIDE SEQUENCE [LARGE SCALE GENOMIC DNA]</scope>
    <source>
        <strain evidence="6 7">M08DMB</strain>
    </source>
</reference>
<dbReference type="Gene3D" id="3.20.20.70">
    <property type="entry name" value="Aldolase class I"/>
    <property type="match status" value="1"/>
</dbReference>
<dbReference type="InterPro" id="IPR013785">
    <property type="entry name" value="Aldolase_TIM"/>
</dbReference>
<dbReference type="GO" id="GO:0003824">
    <property type="term" value="F:catalytic activity"/>
    <property type="evidence" value="ECO:0007669"/>
    <property type="project" value="InterPro"/>
</dbReference>
<evidence type="ECO:0000313" key="7">
    <source>
        <dbReference type="Proteomes" id="UP000440004"/>
    </source>
</evidence>
<keyword evidence="1" id="KW-0949">S-adenosyl-L-methionine</keyword>
<keyword evidence="7" id="KW-1185">Reference proteome</keyword>
<evidence type="ECO:0000256" key="3">
    <source>
        <dbReference type="ARBA" id="ARBA00023004"/>
    </source>
</evidence>
<dbReference type="Proteomes" id="UP000440004">
    <property type="component" value="Unassembled WGS sequence"/>
</dbReference>
<accession>A0A6A7K9Z3</accession>
<evidence type="ECO:0000313" key="6">
    <source>
        <dbReference type="EMBL" id="MPW26131.1"/>
    </source>
</evidence>
<evidence type="ECO:0000256" key="4">
    <source>
        <dbReference type="ARBA" id="ARBA00023014"/>
    </source>
</evidence>
<dbReference type="SFLD" id="SFLDG01067">
    <property type="entry name" value="SPASM/twitch_domain_containing"/>
    <property type="match status" value="1"/>
</dbReference>
<dbReference type="InterPro" id="IPR007197">
    <property type="entry name" value="rSAM"/>
</dbReference>
<dbReference type="CDD" id="cd01335">
    <property type="entry name" value="Radical_SAM"/>
    <property type="match status" value="1"/>
</dbReference>
<protein>
    <submittedName>
        <fullName evidence="6">Radical SAM protein</fullName>
    </submittedName>
</protein>
<organism evidence="6 7">
    <name type="scientific">Alkalibaculum sporogenes</name>
    <dbReference type="NCBI Taxonomy" id="2655001"/>
    <lineage>
        <taxon>Bacteria</taxon>
        <taxon>Bacillati</taxon>
        <taxon>Bacillota</taxon>
        <taxon>Clostridia</taxon>
        <taxon>Eubacteriales</taxon>
        <taxon>Eubacteriaceae</taxon>
        <taxon>Alkalibaculum</taxon>
    </lineage>
</organism>
<dbReference type="SFLD" id="SFLDS00029">
    <property type="entry name" value="Radical_SAM"/>
    <property type="match status" value="1"/>
</dbReference>
<dbReference type="PANTHER" id="PTHR11228:SF7">
    <property type="entry name" value="PQQA PEPTIDE CYCLASE"/>
    <property type="match status" value="1"/>
</dbReference>
<keyword evidence="2" id="KW-0479">Metal-binding</keyword>
<dbReference type="AlphaFoldDB" id="A0A6A7K9Z3"/>
<dbReference type="GO" id="GO:0051536">
    <property type="term" value="F:iron-sulfur cluster binding"/>
    <property type="evidence" value="ECO:0007669"/>
    <property type="project" value="UniProtKB-KW"/>
</dbReference>
<name>A0A6A7K9Z3_9FIRM</name>
<dbReference type="GO" id="GO:0046872">
    <property type="term" value="F:metal ion binding"/>
    <property type="evidence" value="ECO:0007669"/>
    <property type="project" value="UniProtKB-KW"/>
</dbReference>
<evidence type="ECO:0000256" key="2">
    <source>
        <dbReference type="ARBA" id="ARBA00022723"/>
    </source>
</evidence>
<sequence length="365" mass="41508">MCAAGDSGGMEIFMKYTDYFNSDKQMTSAKCKNIAKNYISGRLRFAQFAITNACMARCSFCDIWRQQPKVFVDKEKTLIAIDKLADLGVSHLIFTGGDPLNHKDTVAFVERAAQHNIHTMVLNAAPRLLLRRLVKNYRPDEYIVKQLDNAGCDIIAISFDSGDPETMEEQRQLPNLMAEMTQAMKILKTTNIKTAACVLIWDDNYDKIEDVCERATNMGFDLICFNYPTFSNSEVYPLGGKWVSLSNENVITGLKKVIQLKKEKKYNIVNEISSMENIINYLQDPASAKFSCYGGQRTLFVDWFFDVHPCMQVPDTIGNIFTLEEKDLVRPHCNECNMSWFRDLSMYFNDGHSISDVASSVLKLI</sequence>
<dbReference type="EMBL" id="WHNX01000014">
    <property type="protein sequence ID" value="MPW26131.1"/>
    <property type="molecule type" value="Genomic_DNA"/>
</dbReference>
<dbReference type="Pfam" id="PF04055">
    <property type="entry name" value="Radical_SAM"/>
    <property type="match status" value="1"/>
</dbReference>
<dbReference type="InterPro" id="IPR058240">
    <property type="entry name" value="rSAM_sf"/>
</dbReference>
<keyword evidence="3" id="KW-0408">Iron</keyword>
<dbReference type="SUPFAM" id="SSF102114">
    <property type="entry name" value="Radical SAM enzymes"/>
    <property type="match status" value="1"/>
</dbReference>
<dbReference type="PROSITE" id="PS51918">
    <property type="entry name" value="RADICAL_SAM"/>
    <property type="match status" value="1"/>
</dbReference>
<proteinExistence type="predicted"/>
<gene>
    <name evidence="6" type="ORF">GC105_10050</name>
</gene>
<dbReference type="PANTHER" id="PTHR11228">
    <property type="entry name" value="RADICAL SAM DOMAIN PROTEIN"/>
    <property type="match status" value="1"/>
</dbReference>
<feature type="domain" description="Radical SAM core" evidence="5">
    <location>
        <begin position="38"/>
        <end position="267"/>
    </location>
</feature>
<evidence type="ECO:0000256" key="1">
    <source>
        <dbReference type="ARBA" id="ARBA00022691"/>
    </source>
</evidence>
<keyword evidence="4" id="KW-0411">Iron-sulfur</keyword>